<protein>
    <submittedName>
        <fullName evidence="3">Uncharacterized protein</fullName>
    </submittedName>
</protein>
<evidence type="ECO:0000256" key="1">
    <source>
        <dbReference type="SAM" id="MobiDB-lite"/>
    </source>
</evidence>
<feature type="region of interest" description="Disordered" evidence="1">
    <location>
        <begin position="93"/>
        <end position="116"/>
    </location>
</feature>
<accession>A0A6M3MD03</accession>
<sequence>MNSQDLRAVARSLAYGMLECEAFISQLTTTNGGPMNHIVDSMFRNQASEFWHCLNRKFYVEGDSRGLRIVDVVIVDRGIANTLAWLKWYQRGGHKQNDETPDEERIPMPEWEKEYI</sequence>
<feature type="compositionally biased region" description="Basic and acidic residues" evidence="1">
    <location>
        <begin position="95"/>
        <end position="116"/>
    </location>
</feature>
<reference evidence="3" key="1">
    <citation type="submission" date="2020-03" db="EMBL/GenBank/DDBJ databases">
        <title>The deep terrestrial virosphere.</title>
        <authorList>
            <person name="Holmfeldt K."/>
            <person name="Nilsson E."/>
            <person name="Simone D."/>
            <person name="Lopez-Fernandez M."/>
            <person name="Wu X."/>
            <person name="de Brujin I."/>
            <person name="Lundin D."/>
            <person name="Andersson A."/>
            <person name="Bertilsson S."/>
            <person name="Dopson M."/>
        </authorList>
    </citation>
    <scope>NUCLEOTIDE SEQUENCE</scope>
    <source>
        <strain evidence="2">MM171A01703</strain>
        <strain evidence="3">MM171B00688</strain>
    </source>
</reference>
<dbReference type="AlphaFoldDB" id="A0A6M3MD03"/>
<evidence type="ECO:0000313" key="3">
    <source>
        <dbReference type="EMBL" id="QJB03473.1"/>
    </source>
</evidence>
<evidence type="ECO:0000313" key="2">
    <source>
        <dbReference type="EMBL" id="QJA98537.1"/>
    </source>
</evidence>
<dbReference type="EMBL" id="MT143847">
    <property type="protein sequence ID" value="QJB03473.1"/>
    <property type="molecule type" value="Genomic_DNA"/>
</dbReference>
<gene>
    <name evidence="2" type="ORF">MM171A01703_0003</name>
    <name evidence="3" type="ORF">MM171B00688_0028</name>
</gene>
<dbReference type="EMBL" id="MT143589">
    <property type="protein sequence ID" value="QJA98537.1"/>
    <property type="molecule type" value="Genomic_DNA"/>
</dbReference>
<proteinExistence type="predicted"/>
<name>A0A6M3MD03_9ZZZZ</name>
<organism evidence="3">
    <name type="scientific">viral metagenome</name>
    <dbReference type="NCBI Taxonomy" id="1070528"/>
    <lineage>
        <taxon>unclassified sequences</taxon>
        <taxon>metagenomes</taxon>
        <taxon>organismal metagenomes</taxon>
    </lineage>
</organism>